<dbReference type="SUPFAM" id="SSF55399">
    <property type="entry name" value="Subtilisin inhibitor"/>
    <property type="match status" value="1"/>
</dbReference>
<comment type="similarity">
    <text evidence="2 8">Belongs to the protease inhibitor I16 (SSI) family.</text>
</comment>
<organism evidence="11 12">
    <name type="scientific">Kibdelosporangium aridum</name>
    <dbReference type="NCBI Taxonomy" id="2030"/>
    <lineage>
        <taxon>Bacteria</taxon>
        <taxon>Bacillati</taxon>
        <taxon>Actinomycetota</taxon>
        <taxon>Actinomycetes</taxon>
        <taxon>Pseudonocardiales</taxon>
        <taxon>Pseudonocardiaceae</taxon>
        <taxon>Kibdelosporangium</taxon>
    </lineage>
</organism>
<keyword evidence="7" id="KW-1015">Disulfide bond</keyword>
<evidence type="ECO:0000256" key="4">
    <source>
        <dbReference type="ARBA" id="ARBA00022525"/>
    </source>
</evidence>
<evidence type="ECO:0000256" key="9">
    <source>
        <dbReference type="SAM" id="MobiDB-lite"/>
    </source>
</evidence>
<evidence type="ECO:0000256" key="6">
    <source>
        <dbReference type="ARBA" id="ARBA00022900"/>
    </source>
</evidence>
<dbReference type="Gene3D" id="3.30.350.10">
    <property type="entry name" value="Subtilisin inhibitor-like"/>
    <property type="match status" value="1"/>
</dbReference>
<sequence length="132" mass="13987">MVTPLWKADRLRPAARSAGRQPGQAATANAQPPQASSELDLTISEGPVPIAAPRARTLICDPPGGNHPYPEAACFDIAAAQGDLARLPGQPGKACGGVYKPVTVTALGEWQGVPVRFHDHCRRVPRELRRAP</sequence>
<dbReference type="Pfam" id="PF00720">
    <property type="entry name" value="SSI"/>
    <property type="match status" value="1"/>
</dbReference>
<name>A0A428YJZ4_KIBAR</name>
<accession>A0A428YJZ4</accession>
<evidence type="ECO:0000313" key="11">
    <source>
        <dbReference type="EMBL" id="RSM67905.1"/>
    </source>
</evidence>
<evidence type="ECO:0000256" key="8">
    <source>
        <dbReference type="RuleBase" id="RU003471"/>
    </source>
</evidence>
<proteinExistence type="inferred from homology"/>
<evidence type="ECO:0000256" key="5">
    <source>
        <dbReference type="ARBA" id="ARBA00022690"/>
    </source>
</evidence>
<comment type="subcellular location">
    <subcellularLocation>
        <location evidence="1">Secreted</location>
    </subcellularLocation>
</comment>
<dbReference type="GO" id="GO:0005576">
    <property type="term" value="C:extracellular region"/>
    <property type="evidence" value="ECO:0007669"/>
    <property type="project" value="UniProtKB-SubCell"/>
</dbReference>
<protein>
    <submittedName>
        <fullName evidence="11">Protease inhibitor protein</fullName>
    </submittedName>
</protein>
<reference evidence="11 12" key="1">
    <citation type="submission" date="2018-05" db="EMBL/GenBank/DDBJ databases">
        <title>Evolution of GPA BGCs.</title>
        <authorList>
            <person name="Waglechner N."/>
            <person name="Wright G.D."/>
        </authorList>
    </citation>
    <scope>NUCLEOTIDE SEQUENCE [LARGE SCALE GENOMIC DNA]</scope>
    <source>
        <strain evidence="11 12">A82846</strain>
    </source>
</reference>
<evidence type="ECO:0000313" key="12">
    <source>
        <dbReference type="Proteomes" id="UP000287547"/>
    </source>
</evidence>
<evidence type="ECO:0000256" key="1">
    <source>
        <dbReference type="ARBA" id="ARBA00004613"/>
    </source>
</evidence>
<evidence type="ECO:0000256" key="3">
    <source>
        <dbReference type="ARBA" id="ARBA00011738"/>
    </source>
</evidence>
<dbReference type="PRINTS" id="PR00294">
    <property type="entry name" value="SSBTLNINHBTR"/>
</dbReference>
<dbReference type="Proteomes" id="UP000287547">
    <property type="component" value="Unassembled WGS sequence"/>
</dbReference>
<dbReference type="OrthoDB" id="4567948at2"/>
<dbReference type="GO" id="GO:0004867">
    <property type="term" value="F:serine-type endopeptidase inhibitor activity"/>
    <property type="evidence" value="ECO:0007669"/>
    <property type="project" value="UniProtKB-KW"/>
</dbReference>
<keyword evidence="5 8" id="KW-0646">Protease inhibitor</keyword>
<evidence type="ECO:0000259" key="10">
    <source>
        <dbReference type="Pfam" id="PF00720"/>
    </source>
</evidence>
<feature type="region of interest" description="Disordered" evidence="9">
    <location>
        <begin position="1"/>
        <end position="41"/>
    </location>
</feature>
<keyword evidence="4" id="KW-0964">Secreted</keyword>
<dbReference type="AlphaFoldDB" id="A0A428YJZ4"/>
<dbReference type="InterPro" id="IPR023549">
    <property type="entry name" value="Subtilisin_inhibitor"/>
</dbReference>
<feature type="compositionally biased region" description="Low complexity" evidence="9">
    <location>
        <begin position="21"/>
        <end position="35"/>
    </location>
</feature>
<evidence type="ECO:0000256" key="7">
    <source>
        <dbReference type="ARBA" id="ARBA00023157"/>
    </source>
</evidence>
<comment type="caution">
    <text evidence="11">The sequence shown here is derived from an EMBL/GenBank/DDBJ whole genome shotgun (WGS) entry which is preliminary data.</text>
</comment>
<dbReference type="InterPro" id="IPR036819">
    <property type="entry name" value="Subtilisin_inhibitor-like_sf"/>
</dbReference>
<keyword evidence="6 8" id="KW-0722">Serine protease inhibitor</keyword>
<evidence type="ECO:0000256" key="2">
    <source>
        <dbReference type="ARBA" id="ARBA00010472"/>
    </source>
</evidence>
<comment type="subunit">
    <text evidence="3">Homodimer.</text>
</comment>
<dbReference type="InterPro" id="IPR000691">
    <property type="entry name" value="Prot_inh_I16_SSI"/>
</dbReference>
<dbReference type="EMBL" id="QHKI01000078">
    <property type="protein sequence ID" value="RSM67905.1"/>
    <property type="molecule type" value="Genomic_DNA"/>
</dbReference>
<feature type="domain" description="Subtilisin inhibitor" evidence="10">
    <location>
        <begin position="36"/>
        <end position="120"/>
    </location>
</feature>
<gene>
    <name evidence="11" type="ORF">DMH04_47915</name>
</gene>